<keyword evidence="2" id="KW-0808">Transferase</keyword>
<organism evidence="2 3">
    <name type="scientific">Heminiphilus faecis</name>
    <dbReference type="NCBI Taxonomy" id="2601703"/>
    <lineage>
        <taxon>Bacteria</taxon>
        <taxon>Pseudomonadati</taxon>
        <taxon>Bacteroidota</taxon>
        <taxon>Bacteroidia</taxon>
        <taxon>Bacteroidales</taxon>
        <taxon>Muribaculaceae</taxon>
        <taxon>Heminiphilus</taxon>
    </lineage>
</organism>
<evidence type="ECO:0000259" key="1">
    <source>
        <dbReference type="Pfam" id="PF20613"/>
    </source>
</evidence>
<gene>
    <name evidence="2" type="ORF">AAK873_05835</name>
</gene>
<dbReference type="EMBL" id="JBCLPP010000012">
    <property type="protein sequence ID" value="MEY8245136.1"/>
    <property type="molecule type" value="Genomic_DNA"/>
</dbReference>
<dbReference type="Proteomes" id="UP001565200">
    <property type="component" value="Unassembled WGS sequence"/>
</dbReference>
<sequence>MELRRQQLTRYVAPLREGGSLPALAEADDGFKYVVKFRGAGHGKKALIAELIGGEVARALGFRVPELVFVDLDADFGRTEGDEEVQDLLRASEGLNLGLHFLSGALTLDPYVNPVDEDTASKIVWLDAFLTNVDRTVRNTNMLLWRNELWLIDQGASLIFHHSWGDAAKAALSPFPYIKDHALLHKAVNIEDADKALRQKITPRTLEKIVDLIPDGWLDWEGSEQTPDEIRGVYKLFLTERLKHSANFVKQIADARKALV</sequence>
<dbReference type="Pfam" id="PF20613">
    <property type="entry name" value="HipA_2"/>
    <property type="match status" value="1"/>
</dbReference>
<dbReference type="InterPro" id="IPR046748">
    <property type="entry name" value="HipA_2"/>
</dbReference>
<evidence type="ECO:0000313" key="2">
    <source>
        <dbReference type="EMBL" id="MEY8245136.1"/>
    </source>
</evidence>
<evidence type="ECO:0000313" key="3">
    <source>
        <dbReference type="Proteomes" id="UP001565200"/>
    </source>
</evidence>
<proteinExistence type="predicted"/>
<accession>A0ABV4CWU8</accession>
<keyword evidence="2" id="KW-0418">Kinase</keyword>
<feature type="domain" description="HipA-like kinase" evidence="1">
    <location>
        <begin position="14"/>
        <end position="224"/>
    </location>
</feature>
<dbReference type="RefSeq" id="WP_121698582.1">
    <property type="nucleotide sequence ID" value="NZ_JBCLPP010000012.1"/>
</dbReference>
<name>A0ABV4CWU8_9BACT</name>
<keyword evidence="3" id="KW-1185">Reference proteome</keyword>
<protein>
    <submittedName>
        <fullName evidence="2">HipA family kinase</fullName>
    </submittedName>
</protein>
<comment type="caution">
    <text evidence="2">The sequence shown here is derived from an EMBL/GenBank/DDBJ whole genome shotgun (WGS) entry which is preliminary data.</text>
</comment>
<reference evidence="2 3" key="1">
    <citation type="submission" date="2024-03" db="EMBL/GenBank/DDBJ databases">
        <title>Mouse gut bacterial collection (mGBC) of GemPharmatech.</title>
        <authorList>
            <person name="He Y."/>
            <person name="Dong L."/>
            <person name="Wu D."/>
            <person name="Gao X."/>
            <person name="Lin Z."/>
        </authorList>
    </citation>
    <scope>NUCLEOTIDE SEQUENCE [LARGE SCALE GENOMIC DNA]</scope>
    <source>
        <strain evidence="2 3">54-13</strain>
    </source>
</reference>
<dbReference type="GO" id="GO:0016301">
    <property type="term" value="F:kinase activity"/>
    <property type="evidence" value="ECO:0007669"/>
    <property type="project" value="UniProtKB-KW"/>
</dbReference>